<evidence type="ECO:0000256" key="2">
    <source>
        <dbReference type="ARBA" id="ARBA00023008"/>
    </source>
</evidence>
<dbReference type="InterPro" id="IPR008922">
    <property type="entry name" value="Di-copper_centre_dom_sf"/>
</dbReference>
<dbReference type="InterPro" id="IPR050316">
    <property type="entry name" value="Tyrosinase/Hemocyanin"/>
</dbReference>
<sequence>MQISRREFTLLMSSVAVALATPLALAQALRVRREIRTLPEADIDALKAGVQAMRALPKADLHAWLYQAGVHGAPAADSAGVPDAATYWNQCVHFGLHFLSWHRWELLFIEEIMRQMSGYCSFALPYWDYLADGFLPDPLRQTPDGNNPLYDGTRIAALNNGTAGLSGMNLDALDEAQFPGFSGILYGNPHSAVHGQVSGNMGSVPTAARDPVFYLHHCNIDRYWECWSRKGGSNPDGSWSGQTFPFRTVTGHRDARAGDAGRTANLGYTYDNLPCGRLINPALLDLLRELRYLKLRVRPRPIPEPDPWPWRPAITTEPFEITALPVAFVLAQSDLQKAGLAKAILDAKGTSAAIVLHGVKTTDAARKGGFFIDAWIAPVDAMRSGKTDSARHAGSFSSFDLSMPADHARHHATVGATGAPSIALPLSEDAMRLLAGSKGDIAVVFVRRGLVDRKNRPIDDGGQATLFHVEGMGLGIAAASR</sequence>
<dbReference type="PANTHER" id="PTHR11474">
    <property type="entry name" value="TYROSINASE FAMILY MEMBER"/>
    <property type="match status" value="1"/>
</dbReference>
<dbReference type="Pfam" id="PF00264">
    <property type="entry name" value="Tyrosinase"/>
    <property type="match status" value="2"/>
</dbReference>
<dbReference type="InterPro" id="IPR002227">
    <property type="entry name" value="Tyrosinase_Cu-bd"/>
</dbReference>
<evidence type="ECO:0000259" key="4">
    <source>
        <dbReference type="PROSITE" id="PS00498"/>
    </source>
</evidence>
<proteinExistence type="predicted"/>
<evidence type="ECO:0000256" key="1">
    <source>
        <dbReference type="ARBA" id="ARBA00022723"/>
    </source>
</evidence>
<keyword evidence="2" id="KW-0186">Copper</keyword>
<dbReference type="PROSITE" id="PS51318">
    <property type="entry name" value="TAT"/>
    <property type="match status" value="1"/>
</dbReference>
<evidence type="ECO:0000313" key="5">
    <source>
        <dbReference type="EMBL" id="MFC3715829.1"/>
    </source>
</evidence>
<feature type="domain" description="Tyrosinase copper-binding" evidence="3">
    <location>
        <begin position="93"/>
        <end position="110"/>
    </location>
</feature>
<dbReference type="EMBL" id="JBHRYA010000003">
    <property type="protein sequence ID" value="MFC3715829.1"/>
    <property type="molecule type" value="Genomic_DNA"/>
</dbReference>
<dbReference type="Proteomes" id="UP001595705">
    <property type="component" value="Unassembled WGS sequence"/>
</dbReference>
<keyword evidence="1" id="KW-0479">Metal-binding</keyword>
<dbReference type="PANTHER" id="PTHR11474:SF76">
    <property type="entry name" value="SHKT DOMAIN-CONTAINING PROTEIN"/>
    <property type="match status" value="1"/>
</dbReference>
<comment type="caution">
    <text evidence="5">The sequence shown here is derived from an EMBL/GenBank/DDBJ whole genome shotgun (WGS) entry which is preliminary data.</text>
</comment>
<dbReference type="PROSITE" id="PS00498">
    <property type="entry name" value="TYROSINASE_2"/>
    <property type="match status" value="1"/>
</dbReference>
<evidence type="ECO:0000313" key="6">
    <source>
        <dbReference type="Proteomes" id="UP001595705"/>
    </source>
</evidence>
<dbReference type="SUPFAM" id="SSF48056">
    <property type="entry name" value="Di-copper centre-containing domain"/>
    <property type="match status" value="1"/>
</dbReference>
<accession>A0ABV7XM35</accession>
<dbReference type="PROSITE" id="PS00210">
    <property type="entry name" value="HEMOCYANIN_2"/>
    <property type="match status" value="1"/>
</dbReference>
<keyword evidence="6" id="KW-1185">Reference proteome</keyword>
<evidence type="ECO:0000259" key="3">
    <source>
        <dbReference type="PROSITE" id="PS00497"/>
    </source>
</evidence>
<organism evidence="5 6">
    <name type="scientific">Luteimonas soli</name>
    <dbReference type="NCBI Taxonomy" id="1648966"/>
    <lineage>
        <taxon>Bacteria</taxon>
        <taxon>Pseudomonadati</taxon>
        <taxon>Pseudomonadota</taxon>
        <taxon>Gammaproteobacteria</taxon>
        <taxon>Lysobacterales</taxon>
        <taxon>Lysobacteraceae</taxon>
        <taxon>Luteimonas</taxon>
    </lineage>
</organism>
<gene>
    <name evidence="5" type="ORF">ACFONC_06675</name>
</gene>
<dbReference type="Gene3D" id="1.10.1280.10">
    <property type="entry name" value="Di-copper center containing domain from catechol oxidase"/>
    <property type="match status" value="2"/>
</dbReference>
<name>A0ABV7XM35_9GAMM</name>
<feature type="domain" description="Tyrosinase copper-binding" evidence="4">
    <location>
        <begin position="210"/>
        <end position="221"/>
    </location>
</feature>
<dbReference type="InterPro" id="IPR006311">
    <property type="entry name" value="TAT_signal"/>
</dbReference>
<dbReference type="RefSeq" id="WP_386742928.1">
    <property type="nucleotide sequence ID" value="NZ_JBHRYA010000003.1"/>
</dbReference>
<reference evidence="6" key="1">
    <citation type="journal article" date="2019" name="Int. J. Syst. Evol. Microbiol.">
        <title>The Global Catalogue of Microorganisms (GCM) 10K type strain sequencing project: providing services to taxonomists for standard genome sequencing and annotation.</title>
        <authorList>
            <consortium name="The Broad Institute Genomics Platform"/>
            <consortium name="The Broad Institute Genome Sequencing Center for Infectious Disease"/>
            <person name="Wu L."/>
            <person name="Ma J."/>
        </authorList>
    </citation>
    <scope>NUCLEOTIDE SEQUENCE [LARGE SCALE GENOMIC DNA]</scope>
    <source>
        <strain evidence="6">KCTC 42441</strain>
    </source>
</reference>
<dbReference type="InterPro" id="IPR013788">
    <property type="entry name" value="Hemocyanin/hexamerin"/>
</dbReference>
<dbReference type="PROSITE" id="PS00497">
    <property type="entry name" value="TYROSINASE_1"/>
    <property type="match status" value="1"/>
</dbReference>
<protein>
    <submittedName>
        <fullName evidence="5">Tyrosinase family protein</fullName>
    </submittedName>
</protein>